<sequence>MRPNGAERELRARFRPILRPQFTLGEGADERRFTAADRRQRGGCRQLAYLAIRVDLDGRKDASGRPIQDSPGRLVDAGIHGAVTVEAAELALKEFCLGACVAGIRAIPGLSDRAAQVNQ</sequence>
<reference evidence="1 2" key="2">
    <citation type="journal article" date="2013" name="Nat. Genet.">
        <title>Genomic analysis of smooth tubercle bacilli provides insights into ancestry and pathoadaptation of Mycobacterium tuberculosis.</title>
        <authorList>
            <person name="Supply P."/>
            <person name="Marceau M."/>
            <person name="Mangenot S."/>
            <person name="Roche D."/>
            <person name="Rouanet C."/>
            <person name="Khanna V."/>
            <person name="Majlessi L."/>
            <person name="Criscuolo A."/>
            <person name="Tap J."/>
            <person name="Pawlik A."/>
            <person name="Fiette L."/>
            <person name="Orgeur M."/>
            <person name="Fabre M."/>
            <person name="Parmentier C."/>
            <person name="Frigui W."/>
            <person name="Simeone R."/>
            <person name="Boritsch E.C."/>
            <person name="Debrie A.S."/>
            <person name="Willery E."/>
            <person name="Walker D."/>
            <person name="Quail M.A."/>
            <person name="Ma L."/>
            <person name="Bouchier C."/>
            <person name="Salvignol G."/>
            <person name="Sayes F."/>
            <person name="Cascioferro A."/>
            <person name="Seemann T."/>
            <person name="Barbe V."/>
            <person name="Locht C."/>
            <person name="Gutierrez M.C."/>
            <person name="Leclerc C."/>
            <person name="Bentley S.D."/>
            <person name="Stinear T.P."/>
            <person name="Brisse S."/>
            <person name="Medigue C."/>
            <person name="Parkhill J."/>
            <person name="Cruveiller S."/>
            <person name="Brosch R."/>
        </authorList>
    </citation>
    <scope>NUCLEOTIDE SEQUENCE [LARGE SCALE GENOMIC DNA]</scope>
    <source>
        <strain evidence="1 2">CIPT 140010059</strain>
    </source>
</reference>
<name>A0AB72XRE2_MYCCP</name>
<accession>A0AB72XRE2</accession>
<gene>
    <name evidence="1" type="ordered locus">MCAN_38631</name>
</gene>
<dbReference type="Proteomes" id="UP000008896">
    <property type="component" value="Chromosome"/>
</dbReference>
<evidence type="ECO:0000313" key="1">
    <source>
        <dbReference type="EMBL" id="CCC46194.1"/>
    </source>
</evidence>
<proteinExistence type="predicted"/>
<dbReference type="KEGG" id="mce:MCAN_38631"/>
<dbReference type="EMBL" id="HE572590">
    <property type="protein sequence ID" value="CCC46194.1"/>
    <property type="molecule type" value="Genomic_DNA"/>
</dbReference>
<organism evidence="1 2">
    <name type="scientific">Mycobacterium canettii (strain CIPT 140010059)</name>
    <dbReference type="NCBI Taxonomy" id="1048245"/>
    <lineage>
        <taxon>Bacteria</taxon>
        <taxon>Bacillati</taxon>
        <taxon>Actinomycetota</taxon>
        <taxon>Actinomycetes</taxon>
        <taxon>Mycobacteriales</taxon>
        <taxon>Mycobacteriaceae</taxon>
        <taxon>Mycobacterium</taxon>
        <taxon>Mycobacterium tuberculosis complex</taxon>
    </lineage>
</organism>
<protein>
    <submittedName>
        <fullName evidence="1">Uncharacterized protein</fullName>
    </submittedName>
</protein>
<reference evidence="1 2" key="1">
    <citation type="journal article" date="2012" name="PLoS Negl. Trop. Dis.">
        <title>The Genome of Mycobacterium Africanum West African 2 Reveals a Lineage-Specific Locus and Genome Erosion Common to the M. tuberculosis Complex.</title>
        <authorList>
            <person name="Bentley S.D."/>
            <person name="Comas I."/>
            <person name="Bryant J.M."/>
            <person name="Walker D."/>
            <person name="Smith N.H."/>
            <person name="Harris S.R."/>
            <person name="Thurston S."/>
            <person name="Gagneux S."/>
            <person name="Wood J."/>
            <person name="Antonio M."/>
            <person name="Quail M.A."/>
            <person name="Gehre F."/>
            <person name="Adegbola R.A."/>
            <person name="Parkhill J."/>
            <person name="de Jong B.C."/>
        </authorList>
    </citation>
    <scope>NUCLEOTIDE SEQUENCE [LARGE SCALE GENOMIC DNA]</scope>
    <source>
        <strain evidence="1 2">CIPT 140010059</strain>
    </source>
</reference>
<evidence type="ECO:0000313" key="2">
    <source>
        <dbReference type="Proteomes" id="UP000008896"/>
    </source>
</evidence>
<dbReference type="AlphaFoldDB" id="A0AB72XRE2"/>